<evidence type="ECO:0000256" key="1">
    <source>
        <dbReference type="ARBA" id="ARBA00022598"/>
    </source>
</evidence>
<dbReference type="InterPro" id="IPR052032">
    <property type="entry name" value="ATP-dep_AA_Ligase"/>
</dbReference>
<evidence type="ECO:0000256" key="4">
    <source>
        <dbReference type="PROSITE-ProRule" id="PRU00409"/>
    </source>
</evidence>
<dbReference type="Pfam" id="PF13535">
    <property type="entry name" value="ATP-grasp_4"/>
    <property type="match status" value="1"/>
</dbReference>
<gene>
    <name evidence="6" type="ORF">FC32_GL000860</name>
</gene>
<sequence>MNFIVTSPHFPENFENFSVRLAANGITTLGIGDEEYQNLSVNLREALTEYYKVNDMENYEEMYRAVAYFAFKYGKIDRLESQNEHWLFQDARLRTDFNIPGYKLADIDVIKYKSKMKEVFKKHHIPVAAGAAFKTDKEAKKLLKKFDYPVIIKPDSGVGASDTYKITSEADFADFLQKKRSNVAYFMEEFIEGDIITFDGLTDQNGKIVFYSSLVYMEPALETVNRGGDMYYYETRDISKDLYEYGVKSVAAFDVRERFFHFEFFRTKDGKLYALELNCRPPGGASIDLMNHAHELDLFDEYAHIVKENKFYRTNDCYYYSVYISRNNKRTYRYDEEMIKEKYGYALKDIQTVPGVFAEVMGDIGYIFNTKTKSELLKIVDFVSQVK</sequence>
<dbReference type="PANTHER" id="PTHR43585">
    <property type="entry name" value="FUMIPYRROLE BIOSYNTHESIS PROTEIN C"/>
    <property type="match status" value="1"/>
</dbReference>
<dbReference type="Gene3D" id="3.40.50.20">
    <property type="match status" value="1"/>
</dbReference>
<name>A0A0R1TQ95_9LACO</name>
<dbReference type="GO" id="GO:0016874">
    <property type="term" value="F:ligase activity"/>
    <property type="evidence" value="ECO:0007669"/>
    <property type="project" value="UniProtKB-KW"/>
</dbReference>
<dbReference type="SUPFAM" id="SSF56059">
    <property type="entry name" value="Glutathione synthetase ATP-binding domain-like"/>
    <property type="match status" value="1"/>
</dbReference>
<organism evidence="6 7">
    <name type="scientific">Ligilactobacillus apodemi DSM 16634 = JCM 16172</name>
    <dbReference type="NCBI Taxonomy" id="1423724"/>
    <lineage>
        <taxon>Bacteria</taxon>
        <taxon>Bacillati</taxon>
        <taxon>Bacillota</taxon>
        <taxon>Bacilli</taxon>
        <taxon>Lactobacillales</taxon>
        <taxon>Lactobacillaceae</taxon>
        <taxon>Ligilactobacillus</taxon>
    </lineage>
</organism>
<dbReference type="Proteomes" id="UP000051324">
    <property type="component" value="Unassembled WGS sequence"/>
</dbReference>
<dbReference type="PATRIC" id="fig|1423724.4.peg.899"/>
<reference evidence="6 7" key="1">
    <citation type="journal article" date="2015" name="Genome Announc.">
        <title>Expanding the biotechnology potential of lactobacilli through comparative genomics of 213 strains and associated genera.</title>
        <authorList>
            <person name="Sun Z."/>
            <person name="Harris H.M."/>
            <person name="McCann A."/>
            <person name="Guo C."/>
            <person name="Argimon S."/>
            <person name="Zhang W."/>
            <person name="Yang X."/>
            <person name="Jeffery I.B."/>
            <person name="Cooney J.C."/>
            <person name="Kagawa T.F."/>
            <person name="Liu W."/>
            <person name="Song Y."/>
            <person name="Salvetti E."/>
            <person name="Wrobel A."/>
            <person name="Rasinkangas P."/>
            <person name="Parkhill J."/>
            <person name="Rea M.C."/>
            <person name="O'Sullivan O."/>
            <person name="Ritari J."/>
            <person name="Douillard F.P."/>
            <person name="Paul Ross R."/>
            <person name="Yang R."/>
            <person name="Briner A.E."/>
            <person name="Felis G.E."/>
            <person name="de Vos W.M."/>
            <person name="Barrangou R."/>
            <person name="Klaenhammer T.R."/>
            <person name="Caufield P.W."/>
            <person name="Cui Y."/>
            <person name="Zhang H."/>
            <person name="O'Toole P.W."/>
        </authorList>
    </citation>
    <scope>NUCLEOTIDE SEQUENCE [LARGE SCALE GENOMIC DNA]</scope>
    <source>
        <strain evidence="6 7">DSM 16634</strain>
    </source>
</reference>
<proteinExistence type="predicted"/>
<evidence type="ECO:0000256" key="2">
    <source>
        <dbReference type="ARBA" id="ARBA00022741"/>
    </source>
</evidence>
<evidence type="ECO:0000259" key="5">
    <source>
        <dbReference type="PROSITE" id="PS50975"/>
    </source>
</evidence>
<protein>
    <recommendedName>
        <fullName evidence="5">ATP-grasp domain-containing protein</fullName>
    </recommendedName>
</protein>
<dbReference type="eggNOG" id="COG0151">
    <property type="taxonomic scope" value="Bacteria"/>
</dbReference>
<keyword evidence="1" id="KW-0436">Ligase</keyword>
<dbReference type="PANTHER" id="PTHR43585:SF2">
    <property type="entry name" value="ATP-GRASP ENZYME FSQD"/>
    <property type="match status" value="1"/>
</dbReference>
<accession>A0A0R1TQ95</accession>
<comment type="caution">
    <text evidence="6">The sequence shown here is derived from an EMBL/GenBank/DDBJ whole genome shotgun (WGS) entry which is preliminary data.</text>
</comment>
<dbReference type="AlphaFoldDB" id="A0A0R1TQ95"/>
<dbReference type="EMBL" id="AZFT01000053">
    <property type="protein sequence ID" value="KRL83606.1"/>
    <property type="molecule type" value="Genomic_DNA"/>
</dbReference>
<dbReference type="Gene3D" id="3.30.1490.20">
    <property type="entry name" value="ATP-grasp fold, A domain"/>
    <property type="match status" value="1"/>
</dbReference>
<evidence type="ECO:0000256" key="3">
    <source>
        <dbReference type="ARBA" id="ARBA00022840"/>
    </source>
</evidence>
<keyword evidence="3 4" id="KW-0067">ATP-binding</keyword>
<dbReference type="STRING" id="1423724.FC32_GL000860"/>
<keyword evidence="2 4" id="KW-0547">Nucleotide-binding</keyword>
<dbReference type="OrthoDB" id="24041at2"/>
<dbReference type="InterPro" id="IPR011761">
    <property type="entry name" value="ATP-grasp"/>
</dbReference>
<dbReference type="RefSeq" id="WP_035459765.1">
    <property type="nucleotide sequence ID" value="NZ_AZFT01000053.1"/>
</dbReference>
<dbReference type="InterPro" id="IPR013815">
    <property type="entry name" value="ATP_grasp_subdomain_1"/>
</dbReference>
<evidence type="ECO:0000313" key="7">
    <source>
        <dbReference type="Proteomes" id="UP000051324"/>
    </source>
</evidence>
<evidence type="ECO:0000313" key="6">
    <source>
        <dbReference type="EMBL" id="KRL83606.1"/>
    </source>
</evidence>
<feature type="domain" description="ATP-grasp" evidence="5">
    <location>
        <begin position="117"/>
        <end position="307"/>
    </location>
</feature>
<keyword evidence="7" id="KW-1185">Reference proteome</keyword>
<dbReference type="PROSITE" id="PS50975">
    <property type="entry name" value="ATP_GRASP"/>
    <property type="match status" value="1"/>
</dbReference>
<dbReference type="GO" id="GO:0005524">
    <property type="term" value="F:ATP binding"/>
    <property type="evidence" value="ECO:0007669"/>
    <property type="project" value="UniProtKB-UniRule"/>
</dbReference>
<dbReference type="GO" id="GO:0046872">
    <property type="term" value="F:metal ion binding"/>
    <property type="evidence" value="ECO:0007669"/>
    <property type="project" value="InterPro"/>
</dbReference>
<dbReference type="Gene3D" id="3.30.470.20">
    <property type="entry name" value="ATP-grasp fold, B domain"/>
    <property type="match status" value="1"/>
</dbReference>